<keyword evidence="1" id="KW-0812">Transmembrane</keyword>
<evidence type="ECO:0000313" key="2">
    <source>
        <dbReference type="EMBL" id="HIU60286.1"/>
    </source>
</evidence>
<keyword evidence="1" id="KW-1133">Transmembrane helix</keyword>
<evidence type="ECO:0000256" key="1">
    <source>
        <dbReference type="SAM" id="Phobius"/>
    </source>
</evidence>
<protein>
    <submittedName>
        <fullName evidence="2">Uncharacterized protein</fullName>
    </submittedName>
</protein>
<reference evidence="2" key="1">
    <citation type="submission" date="2020-10" db="EMBL/GenBank/DDBJ databases">
        <authorList>
            <person name="Gilroy R."/>
        </authorList>
    </citation>
    <scope>NUCLEOTIDE SEQUENCE</scope>
    <source>
        <strain evidence="2">18911</strain>
    </source>
</reference>
<dbReference type="Proteomes" id="UP000824094">
    <property type="component" value="Unassembled WGS sequence"/>
</dbReference>
<gene>
    <name evidence="2" type="ORF">IAB05_02710</name>
</gene>
<evidence type="ECO:0000313" key="3">
    <source>
        <dbReference type="Proteomes" id="UP000824094"/>
    </source>
</evidence>
<organism evidence="2 3">
    <name type="scientific">Candidatus Stercoripulliclostridium merdigallinarum</name>
    <dbReference type="NCBI Taxonomy" id="2840951"/>
    <lineage>
        <taxon>Bacteria</taxon>
        <taxon>Bacillati</taxon>
        <taxon>Bacillota</taxon>
        <taxon>Clostridia</taxon>
        <taxon>Eubacteriales</taxon>
        <taxon>Candidatus Stercoripulliclostridium</taxon>
    </lineage>
</organism>
<comment type="caution">
    <text evidence="2">The sequence shown here is derived from an EMBL/GenBank/DDBJ whole genome shotgun (WGS) entry which is preliminary data.</text>
</comment>
<dbReference type="AlphaFoldDB" id="A0A9D1MHL0"/>
<proteinExistence type="predicted"/>
<name>A0A9D1MHL0_9FIRM</name>
<dbReference type="EMBL" id="DVNF01000081">
    <property type="protein sequence ID" value="HIU60286.1"/>
    <property type="molecule type" value="Genomic_DNA"/>
</dbReference>
<feature type="transmembrane region" description="Helical" evidence="1">
    <location>
        <begin position="106"/>
        <end position="126"/>
    </location>
</feature>
<sequence length="127" mass="14049">MSWLESNINNSDVGLLERGKGAYRPKGSAPAYFFTSGYVSMPKRGWYVPERSGYPIIDIYAYRKPNGPLINAFAATRIPPKGVPGVNLIGYDVRARYYRRKRLTGMWLTLPAVALAVAAIVLAILAL</sequence>
<keyword evidence="1" id="KW-0472">Membrane</keyword>
<reference evidence="2" key="2">
    <citation type="journal article" date="2021" name="PeerJ">
        <title>Extensive microbial diversity within the chicken gut microbiome revealed by metagenomics and culture.</title>
        <authorList>
            <person name="Gilroy R."/>
            <person name="Ravi A."/>
            <person name="Getino M."/>
            <person name="Pursley I."/>
            <person name="Horton D.L."/>
            <person name="Alikhan N.F."/>
            <person name="Baker D."/>
            <person name="Gharbi K."/>
            <person name="Hall N."/>
            <person name="Watson M."/>
            <person name="Adriaenssens E.M."/>
            <person name="Foster-Nyarko E."/>
            <person name="Jarju S."/>
            <person name="Secka A."/>
            <person name="Antonio M."/>
            <person name="Oren A."/>
            <person name="Chaudhuri R.R."/>
            <person name="La Ragione R."/>
            <person name="Hildebrand F."/>
            <person name="Pallen M.J."/>
        </authorList>
    </citation>
    <scope>NUCLEOTIDE SEQUENCE</scope>
    <source>
        <strain evidence="2">18911</strain>
    </source>
</reference>
<accession>A0A9D1MHL0</accession>